<dbReference type="Proteomes" id="UP000055048">
    <property type="component" value="Unassembled WGS sequence"/>
</dbReference>
<evidence type="ECO:0000313" key="2">
    <source>
        <dbReference type="Proteomes" id="UP000055048"/>
    </source>
</evidence>
<dbReference type="EMBL" id="JYDJ01000075">
    <property type="protein sequence ID" value="KRX45481.1"/>
    <property type="molecule type" value="Genomic_DNA"/>
</dbReference>
<accession>A0A0V0U2L8</accession>
<keyword evidence="2" id="KW-1185">Reference proteome</keyword>
<dbReference type="AlphaFoldDB" id="A0A0V0U2L8"/>
<sequence>MANLRFTFCAIPASHAHYIYAVLIAMQRGKIVPYPRGRLDSTSLTCKEARHHRSV</sequence>
<proteinExistence type="predicted"/>
<organism evidence="1 2">
    <name type="scientific">Trichinella murrelli</name>
    <dbReference type="NCBI Taxonomy" id="144512"/>
    <lineage>
        <taxon>Eukaryota</taxon>
        <taxon>Metazoa</taxon>
        <taxon>Ecdysozoa</taxon>
        <taxon>Nematoda</taxon>
        <taxon>Enoplea</taxon>
        <taxon>Dorylaimia</taxon>
        <taxon>Trichinellida</taxon>
        <taxon>Trichinellidae</taxon>
        <taxon>Trichinella</taxon>
    </lineage>
</organism>
<evidence type="ECO:0000313" key="1">
    <source>
        <dbReference type="EMBL" id="KRX45481.1"/>
    </source>
</evidence>
<gene>
    <name evidence="1" type="ORF">T05_10591</name>
</gene>
<comment type="caution">
    <text evidence="1">The sequence shown here is derived from an EMBL/GenBank/DDBJ whole genome shotgun (WGS) entry which is preliminary data.</text>
</comment>
<protein>
    <submittedName>
        <fullName evidence="1">Uncharacterized protein</fullName>
    </submittedName>
</protein>
<name>A0A0V0U2L8_9BILA</name>
<reference evidence="1 2" key="1">
    <citation type="submission" date="2015-01" db="EMBL/GenBank/DDBJ databases">
        <title>Evolution of Trichinella species and genotypes.</title>
        <authorList>
            <person name="Korhonen P.K."/>
            <person name="Edoardo P."/>
            <person name="Giuseppe L.R."/>
            <person name="Gasser R.B."/>
        </authorList>
    </citation>
    <scope>NUCLEOTIDE SEQUENCE [LARGE SCALE GENOMIC DNA]</scope>
    <source>
        <strain evidence="1">ISS417</strain>
    </source>
</reference>